<dbReference type="PANTHER" id="PTHR32432:SF3">
    <property type="entry name" value="ETHANOLAMINE UTILIZATION PROTEIN EUTJ"/>
    <property type="match status" value="1"/>
</dbReference>
<feature type="domain" description="DZANK-type" evidence="2">
    <location>
        <begin position="14"/>
        <end position="57"/>
    </location>
</feature>
<accession>A0A5C5ZYX3</accession>
<dbReference type="Gene3D" id="3.30.420.40">
    <property type="match status" value="1"/>
</dbReference>
<dbReference type="RefSeq" id="WP_146523089.1">
    <property type="nucleotide sequence ID" value="NZ_CP151726.1"/>
</dbReference>
<evidence type="ECO:0000259" key="2">
    <source>
        <dbReference type="Pfam" id="PF12773"/>
    </source>
</evidence>
<dbReference type="PANTHER" id="PTHR32432">
    <property type="entry name" value="CELL DIVISION PROTEIN FTSA-RELATED"/>
    <property type="match status" value="1"/>
</dbReference>
<comment type="caution">
    <text evidence="3">The sequence shown here is derived from an EMBL/GenBank/DDBJ whole genome shotgun (WGS) entry which is preliminary data.</text>
</comment>
<reference evidence="3 4" key="1">
    <citation type="submission" date="2019-02" db="EMBL/GenBank/DDBJ databases">
        <title>Deep-cultivation of Planctomycetes and their phenomic and genomic characterization uncovers novel biology.</title>
        <authorList>
            <person name="Wiegand S."/>
            <person name="Jogler M."/>
            <person name="Boedeker C."/>
            <person name="Pinto D."/>
            <person name="Vollmers J."/>
            <person name="Rivas-Marin E."/>
            <person name="Kohn T."/>
            <person name="Peeters S.H."/>
            <person name="Heuer A."/>
            <person name="Rast P."/>
            <person name="Oberbeckmann S."/>
            <person name="Bunk B."/>
            <person name="Jeske O."/>
            <person name="Meyerdierks A."/>
            <person name="Storesund J.E."/>
            <person name="Kallscheuer N."/>
            <person name="Luecker S."/>
            <person name="Lage O.M."/>
            <person name="Pohl T."/>
            <person name="Merkel B.J."/>
            <person name="Hornburger P."/>
            <person name="Mueller R.-W."/>
            <person name="Bruemmer F."/>
            <person name="Labrenz M."/>
            <person name="Spormann A.M."/>
            <person name="Op Den Camp H."/>
            <person name="Overmann J."/>
            <person name="Amann R."/>
            <person name="Jetten M.S.M."/>
            <person name="Mascher T."/>
            <person name="Medema M.H."/>
            <person name="Devos D.P."/>
            <person name="Kaster A.-K."/>
            <person name="Ovreas L."/>
            <person name="Rohde M."/>
            <person name="Galperin M.Y."/>
            <person name="Jogler C."/>
        </authorList>
    </citation>
    <scope>NUCLEOTIDE SEQUENCE [LARGE SCALE GENOMIC DNA]</scope>
    <source>
        <strain evidence="3 4">Pla52n</strain>
    </source>
</reference>
<feature type="region of interest" description="Disordered" evidence="1">
    <location>
        <begin position="578"/>
        <end position="609"/>
    </location>
</feature>
<keyword evidence="4" id="KW-1185">Reference proteome</keyword>
<dbReference type="InterPro" id="IPR011990">
    <property type="entry name" value="TPR-like_helical_dom_sf"/>
</dbReference>
<dbReference type="AlphaFoldDB" id="A0A5C5ZYX3"/>
<dbReference type="Pfam" id="PF11104">
    <property type="entry name" value="PilM_2"/>
    <property type="match status" value="1"/>
</dbReference>
<dbReference type="Gene3D" id="1.25.40.10">
    <property type="entry name" value="Tetratricopeptide repeat domain"/>
    <property type="match status" value="1"/>
</dbReference>
<dbReference type="SUPFAM" id="SSF53067">
    <property type="entry name" value="Actin-like ATPase domain"/>
    <property type="match status" value="1"/>
</dbReference>
<proteinExistence type="predicted"/>
<gene>
    <name evidence="3" type="ORF">Pla52n_61670</name>
</gene>
<protein>
    <submittedName>
        <fullName evidence="3">Competence protein A</fullName>
    </submittedName>
</protein>
<sequence>MASAHSLSGQTINCGACEAPNLSDAQFCQGCGHALHEQCPGCSKPTLLGQAFCGTCGHDLKKTVETNREKYETWMGEAIAVAKQHDFDRAQSLLKRVSTVTDYRYADLAKKAKIAAEKVQQLASREVSQASEVIQRAKEANARKDHVTVIELLSKVPTNLLDLESKSILEKATTLRDQLGSYERDAQAAIAKKDWALAGPLLDQLLQLEPDQQDYQRLARAVTKKLLSRCKKYLDAHRYDDAVSVLDSVPSIGQDDAFEKMRLSVDNLRWMAHQFEVEPYATPVLGRLAVRWTKDAPDDPSAKRWVQRLATDLKQKKREPKNPFPTLLPVVDSWCGGPLGYLGVPTCVSGLDAPEMKAAAGRMNVALGLALQGLGQGRIKEQFAPKKGFLSSLRKKPKKCWGIDIGASGVRAVCLAVGETGITFTDCFIDEFDAPLCRRGSEAQHSEVIGQCITKMLESKDLADAAIWVNLPSRQLVSRFVRLPPLADKMVGPHLDNEIEARIPIPLDELIAVKWVAELEKESQHGRPATIVAARKHAVEQRIELLKGLGLDVSGMQGDAMALVNFAVCEFPELLNPTKDEKEKPKKKSKSDESEPESESIAEMETTTASTKTPTIAFIDCGAEKTSVVLVSAETQWSWSIENGSEDLTSLLAKSNKVTHDDAEKLKRNPAAIQSPASQYAAVENRLAETRSRLELVFNDAQNQNDRFEIVQTWCLGGGALTHQFLRRVLLSN</sequence>
<dbReference type="Pfam" id="PF12773">
    <property type="entry name" value="DZR"/>
    <property type="match status" value="1"/>
</dbReference>
<evidence type="ECO:0000256" key="1">
    <source>
        <dbReference type="SAM" id="MobiDB-lite"/>
    </source>
</evidence>
<dbReference type="InterPro" id="IPR025874">
    <property type="entry name" value="DZR"/>
</dbReference>
<dbReference type="EMBL" id="SJPN01000010">
    <property type="protein sequence ID" value="TWT92802.1"/>
    <property type="molecule type" value="Genomic_DNA"/>
</dbReference>
<dbReference type="InterPro" id="IPR043129">
    <property type="entry name" value="ATPase_NBD"/>
</dbReference>
<dbReference type="InterPro" id="IPR050696">
    <property type="entry name" value="FtsA/MreB"/>
</dbReference>
<evidence type="ECO:0000313" key="3">
    <source>
        <dbReference type="EMBL" id="TWT92802.1"/>
    </source>
</evidence>
<evidence type="ECO:0000313" key="4">
    <source>
        <dbReference type="Proteomes" id="UP000320176"/>
    </source>
</evidence>
<dbReference type="Proteomes" id="UP000320176">
    <property type="component" value="Unassembled WGS sequence"/>
</dbReference>
<dbReference type="InterPro" id="IPR005883">
    <property type="entry name" value="PilM"/>
</dbReference>
<organism evidence="3 4">
    <name type="scientific">Stieleria varia</name>
    <dbReference type="NCBI Taxonomy" id="2528005"/>
    <lineage>
        <taxon>Bacteria</taxon>
        <taxon>Pseudomonadati</taxon>
        <taxon>Planctomycetota</taxon>
        <taxon>Planctomycetia</taxon>
        <taxon>Pirellulales</taxon>
        <taxon>Pirellulaceae</taxon>
        <taxon>Stieleria</taxon>
    </lineage>
</organism>
<name>A0A5C5ZYX3_9BACT</name>
<dbReference type="OrthoDB" id="262533at2"/>
<dbReference type="Gene3D" id="3.30.420.380">
    <property type="match status" value="1"/>
</dbReference>